<feature type="compositionally biased region" description="Basic residues" evidence="1">
    <location>
        <begin position="114"/>
        <end position="123"/>
    </location>
</feature>
<evidence type="ECO:0000313" key="2">
    <source>
        <dbReference type="EMBL" id="CAA9360060.1"/>
    </source>
</evidence>
<feature type="compositionally biased region" description="Basic and acidic residues" evidence="1">
    <location>
        <begin position="207"/>
        <end position="223"/>
    </location>
</feature>
<gene>
    <name evidence="2" type="ORF">AVDCRST_MAG90-2959</name>
</gene>
<protein>
    <submittedName>
        <fullName evidence="2">TRAP-type C4-dicarboxylate transport system, large permease component</fullName>
    </submittedName>
</protein>
<feature type="compositionally biased region" description="Basic and acidic residues" evidence="1">
    <location>
        <begin position="124"/>
        <end position="160"/>
    </location>
</feature>
<feature type="region of interest" description="Disordered" evidence="1">
    <location>
        <begin position="111"/>
        <end position="241"/>
    </location>
</feature>
<evidence type="ECO:0000256" key="1">
    <source>
        <dbReference type="SAM" id="MobiDB-lite"/>
    </source>
</evidence>
<proteinExistence type="predicted"/>
<sequence>LSRRIQGAGARDDRRTHAVADGGPAGRGAGRDRSARRTEELRRSRHRGCPRRDFGDRARAPTARPDLRLALPRGPDHGDDFCGLDRDRRLVGDAARRHGCAEHEAQRLRCAPLGRRHRGRRNARHPDPAFRHADRDGPGGRGANDRTLRRGRDPRADARRALRRLYARPKLSQPEPRAAAADGGARRLSRRNRARVAARHRARRRRDLGDARRDPGRDRDPDRRRRGWGLHGAAAHPGLQAHELGEAEERRVLDAGDLQHDPAARRGLELFRRGVLAARQREPHRRSASRAAFSADRDADPHPGADLRAGLAAGMGADRADRRADPAAAGAEARHRPRLVLHARRGLPPDRVALAAGRLVGLFPQGRGAGLEALRHLCRNGAVHGSSGDRARTADPLPAACAVAAGRPQGL</sequence>
<feature type="compositionally biased region" description="Basic and acidic residues" evidence="1">
    <location>
        <begin position="29"/>
        <end position="42"/>
    </location>
</feature>
<dbReference type="EMBL" id="CADCUC010000616">
    <property type="protein sequence ID" value="CAA9360060.1"/>
    <property type="molecule type" value="Genomic_DNA"/>
</dbReference>
<feature type="compositionally biased region" description="Basic and acidic residues" evidence="1">
    <location>
        <begin position="50"/>
        <end position="59"/>
    </location>
</feature>
<feature type="non-terminal residue" evidence="2">
    <location>
        <position position="411"/>
    </location>
</feature>
<feature type="compositionally biased region" description="Basic residues" evidence="1">
    <location>
        <begin position="187"/>
        <end position="206"/>
    </location>
</feature>
<name>A0A6J4MK03_9HYPH</name>
<feature type="region of interest" description="Disordered" evidence="1">
    <location>
        <begin position="1"/>
        <end position="81"/>
    </location>
</feature>
<dbReference type="AlphaFoldDB" id="A0A6J4MK03"/>
<organism evidence="2">
    <name type="scientific">uncultured Microvirga sp</name>
    <dbReference type="NCBI Taxonomy" id="412392"/>
    <lineage>
        <taxon>Bacteria</taxon>
        <taxon>Pseudomonadati</taxon>
        <taxon>Pseudomonadota</taxon>
        <taxon>Alphaproteobacteria</taxon>
        <taxon>Hyphomicrobiales</taxon>
        <taxon>Methylobacteriaceae</taxon>
        <taxon>Microvirga</taxon>
        <taxon>environmental samples</taxon>
    </lineage>
</organism>
<feature type="compositionally biased region" description="Basic and acidic residues" evidence="1">
    <location>
        <begin position="295"/>
        <end position="305"/>
    </location>
</feature>
<feature type="region of interest" description="Disordered" evidence="1">
    <location>
        <begin position="278"/>
        <end position="309"/>
    </location>
</feature>
<reference evidence="2" key="1">
    <citation type="submission" date="2020-02" db="EMBL/GenBank/DDBJ databases">
        <authorList>
            <person name="Meier V. D."/>
        </authorList>
    </citation>
    <scope>NUCLEOTIDE SEQUENCE</scope>
    <source>
        <strain evidence="2">AVDCRST_MAG90</strain>
    </source>
</reference>
<accession>A0A6J4MK03</accession>
<feature type="non-terminal residue" evidence="2">
    <location>
        <position position="1"/>
    </location>
</feature>